<evidence type="ECO:0000256" key="1">
    <source>
        <dbReference type="SAM" id="MobiDB-lite"/>
    </source>
</evidence>
<name>A0ABQ4SJW9_9HYPH</name>
<reference evidence="2" key="1">
    <citation type="journal article" date="2021" name="Front. Microbiol.">
        <title>Comprehensive Comparative Genomics and Phenotyping of Methylobacterium Species.</title>
        <authorList>
            <person name="Alessa O."/>
            <person name="Ogura Y."/>
            <person name="Fujitani Y."/>
            <person name="Takami H."/>
            <person name="Hayashi T."/>
            <person name="Sahin N."/>
            <person name="Tani A."/>
        </authorList>
    </citation>
    <scope>NUCLEOTIDE SEQUENCE</scope>
    <source>
        <strain evidence="2">DSM 17168</strain>
    </source>
</reference>
<gene>
    <name evidence="2" type="ORF">GMJLKIPL_4734</name>
</gene>
<dbReference type="Proteomes" id="UP001055153">
    <property type="component" value="Unassembled WGS sequence"/>
</dbReference>
<accession>A0ABQ4SJW9</accession>
<protein>
    <submittedName>
        <fullName evidence="2">Uncharacterized protein</fullName>
    </submittedName>
</protein>
<feature type="region of interest" description="Disordered" evidence="1">
    <location>
        <begin position="1"/>
        <end position="20"/>
    </location>
</feature>
<reference evidence="2" key="2">
    <citation type="submission" date="2021-08" db="EMBL/GenBank/DDBJ databases">
        <authorList>
            <person name="Tani A."/>
            <person name="Ola A."/>
            <person name="Ogura Y."/>
            <person name="Katsura K."/>
            <person name="Hayashi T."/>
        </authorList>
    </citation>
    <scope>NUCLEOTIDE SEQUENCE</scope>
    <source>
        <strain evidence="2">DSM 17168</strain>
    </source>
</reference>
<dbReference type="EMBL" id="BPQQ01000060">
    <property type="protein sequence ID" value="GJE02785.1"/>
    <property type="molecule type" value="Genomic_DNA"/>
</dbReference>
<comment type="caution">
    <text evidence="2">The sequence shown here is derived from an EMBL/GenBank/DDBJ whole genome shotgun (WGS) entry which is preliminary data.</text>
</comment>
<evidence type="ECO:0000313" key="2">
    <source>
        <dbReference type="EMBL" id="GJE02785.1"/>
    </source>
</evidence>
<keyword evidence="3" id="KW-1185">Reference proteome</keyword>
<evidence type="ECO:0000313" key="3">
    <source>
        <dbReference type="Proteomes" id="UP001055153"/>
    </source>
</evidence>
<proteinExistence type="predicted"/>
<sequence length="75" mass="8285">MRPPMPRGMTGSRMTPRAGFDRIEPRRLLSVFGFAASSATNRHRLGRTMLYSAALVLRVTGGGAQEPFNRAFFGQ</sequence>
<organism evidence="2 3">
    <name type="scientific">Methylobacterium isbiliense</name>
    <dbReference type="NCBI Taxonomy" id="315478"/>
    <lineage>
        <taxon>Bacteria</taxon>
        <taxon>Pseudomonadati</taxon>
        <taxon>Pseudomonadota</taxon>
        <taxon>Alphaproteobacteria</taxon>
        <taxon>Hyphomicrobiales</taxon>
        <taxon>Methylobacteriaceae</taxon>
        <taxon>Methylobacterium</taxon>
    </lineage>
</organism>